<accession>A0AAD8A085</accession>
<evidence type="ECO:0000313" key="2">
    <source>
        <dbReference type="Proteomes" id="UP001233999"/>
    </source>
</evidence>
<gene>
    <name evidence="1" type="ORF">L9F63_016770</name>
</gene>
<organism evidence="1 2">
    <name type="scientific">Diploptera punctata</name>
    <name type="common">Pacific beetle cockroach</name>
    <dbReference type="NCBI Taxonomy" id="6984"/>
    <lineage>
        <taxon>Eukaryota</taxon>
        <taxon>Metazoa</taxon>
        <taxon>Ecdysozoa</taxon>
        <taxon>Arthropoda</taxon>
        <taxon>Hexapoda</taxon>
        <taxon>Insecta</taxon>
        <taxon>Pterygota</taxon>
        <taxon>Neoptera</taxon>
        <taxon>Polyneoptera</taxon>
        <taxon>Dictyoptera</taxon>
        <taxon>Blattodea</taxon>
        <taxon>Blaberoidea</taxon>
        <taxon>Blaberidae</taxon>
        <taxon>Diplopterinae</taxon>
        <taxon>Diploptera</taxon>
    </lineage>
</organism>
<sequence length="132" mass="15422">KIESNKITIDMSLSPNPIHNWARAIFLVHLLLHTVPDGVTYSFGVFYNEFLKYFNEGRGTTSWIASILVGMTLCSEESNRKYYTIFCLCNGWYFQKPLFTTQHKKHDSEALLFFRLNGHILMFCSVFQHLQC</sequence>
<dbReference type="AlphaFoldDB" id="A0AAD8A085"/>
<dbReference type="Proteomes" id="UP001233999">
    <property type="component" value="Unassembled WGS sequence"/>
</dbReference>
<feature type="non-terminal residue" evidence="1">
    <location>
        <position position="132"/>
    </location>
</feature>
<name>A0AAD8A085_DIPPU</name>
<reference evidence="1" key="2">
    <citation type="submission" date="2023-05" db="EMBL/GenBank/DDBJ databases">
        <authorList>
            <person name="Fouks B."/>
        </authorList>
    </citation>
    <scope>NUCLEOTIDE SEQUENCE</scope>
    <source>
        <strain evidence="1">Stay&amp;Tobe</strain>
        <tissue evidence="1">Testes</tissue>
    </source>
</reference>
<proteinExistence type="predicted"/>
<reference evidence="1" key="1">
    <citation type="journal article" date="2023" name="IScience">
        <title>Live-bearing cockroach genome reveals convergent evolutionary mechanisms linked to viviparity in insects and beyond.</title>
        <authorList>
            <person name="Fouks B."/>
            <person name="Harrison M.C."/>
            <person name="Mikhailova A.A."/>
            <person name="Marchal E."/>
            <person name="English S."/>
            <person name="Carruthers M."/>
            <person name="Jennings E.C."/>
            <person name="Chiamaka E.L."/>
            <person name="Frigard R.A."/>
            <person name="Pippel M."/>
            <person name="Attardo G.M."/>
            <person name="Benoit J.B."/>
            <person name="Bornberg-Bauer E."/>
            <person name="Tobe S.S."/>
        </authorList>
    </citation>
    <scope>NUCLEOTIDE SEQUENCE</scope>
    <source>
        <strain evidence="1">Stay&amp;Tobe</strain>
    </source>
</reference>
<dbReference type="EMBL" id="JASPKZ010004559">
    <property type="protein sequence ID" value="KAJ9590109.1"/>
    <property type="molecule type" value="Genomic_DNA"/>
</dbReference>
<evidence type="ECO:0000313" key="1">
    <source>
        <dbReference type="EMBL" id="KAJ9590109.1"/>
    </source>
</evidence>
<keyword evidence="2" id="KW-1185">Reference proteome</keyword>
<protein>
    <submittedName>
        <fullName evidence="1">Uncharacterized protein</fullName>
    </submittedName>
</protein>
<feature type="non-terminal residue" evidence="1">
    <location>
        <position position="1"/>
    </location>
</feature>
<comment type="caution">
    <text evidence="1">The sequence shown here is derived from an EMBL/GenBank/DDBJ whole genome shotgun (WGS) entry which is preliminary data.</text>
</comment>